<evidence type="ECO:0000256" key="3">
    <source>
        <dbReference type="ARBA" id="ARBA00022448"/>
    </source>
</evidence>
<feature type="compositionally biased region" description="Acidic residues" evidence="10">
    <location>
        <begin position="96"/>
        <end position="112"/>
    </location>
</feature>
<feature type="transmembrane region" description="Helical" evidence="11">
    <location>
        <begin position="6"/>
        <end position="22"/>
    </location>
</feature>
<evidence type="ECO:0000256" key="1">
    <source>
        <dbReference type="ARBA" id="ARBA00004162"/>
    </source>
</evidence>
<comment type="subcellular location">
    <subcellularLocation>
        <location evidence="1">Cell membrane</location>
        <topology evidence="1">Single-pass membrane protein</topology>
    </subcellularLocation>
</comment>
<evidence type="ECO:0000313" key="12">
    <source>
        <dbReference type="EMBL" id="SER27915.1"/>
    </source>
</evidence>
<dbReference type="PANTHER" id="PTHR33909:SF1">
    <property type="entry name" value="SEC TRANSLOCON ACCESSORY COMPLEX SUBUNIT YAJC"/>
    <property type="match status" value="1"/>
</dbReference>
<dbReference type="Pfam" id="PF02699">
    <property type="entry name" value="YajC"/>
    <property type="match status" value="1"/>
</dbReference>
<dbReference type="RefSeq" id="WP_089747263.1">
    <property type="nucleotide sequence ID" value="NZ_FOGF01000031.1"/>
</dbReference>
<dbReference type="SMART" id="SM01323">
    <property type="entry name" value="YajC"/>
    <property type="match status" value="1"/>
</dbReference>
<dbReference type="GO" id="GO:0015031">
    <property type="term" value="P:protein transport"/>
    <property type="evidence" value="ECO:0007669"/>
    <property type="project" value="UniProtKB-KW"/>
</dbReference>
<evidence type="ECO:0000256" key="4">
    <source>
        <dbReference type="ARBA" id="ARBA00022475"/>
    </source>
</evidence>
<reference evidence="12 13" key="1">
    <citation type="submission" date="2016-10" db="EMBL/GenBank/DDBJ databases">
        <authorList>
            <person name="de Groot N.N."/>
        </authorList>
    </citation>
    <scope>NUCLEOTIDE SEQUENCE [LARGE SCALE GENOMIC DNA]</scope>
    <source>
        <strain evidence="12 13">DSM 15827</strain>
    </source>
</reference>
<evidence type="ECO:0000256" key="2">
    <source>
        <dbReference type="ARBA" id="ARBA00006742"/>
    </source>
</evidence>
<keyword evidence="9 11" id="KW-0472">Membrane</keyword>
<keyword evidence="3" id="KW-0813">Transport</keyword>
<evidence type="ECO:0000256" key="8">
    <source>
        <dbReference type="ARBA" id="ARBA00023010"/>
    </source>
</evidence>
<proteinExistence type="inferred from homology"/>
<keyword evidence="8" id="KW-0811">Translocation</keyword>
<keyword evidence="5 11" id="KW-0812">Transmembrane</keyword>
<dbReference type="PANTHER" id="PTHR33909">
    <property type="entry name" value="SEC TRANSLOCON ACCESSORY COMPLEX SUBUNIT YAJC"/>
    <property type="match status" value="1"/>
</dbReference>
<evidence type="ECO:0000256" key="7">
    <source>
        <dbReference type="ARBA" id="ARBA00022989"/>
    </source>
</evidence>
<organism evidence="12 13">
    <name type="scientific">Granulicatella balaenopterae</name>
    <dbReference type="NCBI Taxonomy" id="137733"/>
    <lineage>
        <taxon>Bacteria</taxon>
        <taxon>Bacillati</taxon>
        <taxon>Bacillota</taxon>
        <taxon>Bacilli</taxon>
        <taxon>Lactobacillales</taxon>
        <taxon>Carnobacteriaceae</taxon>
        <taxon>Granulicatella</taxon>
    </lineage>
</organism>
<keyword evidence="4" id="KW-1003">Cell membrane</keyword>
<evidence type="ECO:0000256" key="5">
    <source>
        <dbReference type="ARBA" id="ARBA00022692"/>
    </source>
</evidence>
<gene>
    <name evidence="12" type="ORF">SAMN05421767_13114</name>
</gene>
<evidence type="ECO:0000256" key="11">
    <source>
        <dbReference type="SAM" id="Phobius"/>
    </source>
</evidence>
<evidence type="ECO:0000256" key="6">
    <source>
        <dbReference type="ARBA" id="ARBA00022927"/>
    </source>
</evidence>
<dbReference type="NCBIfam" id="TIGR00739">
    <property type="entry name" value="yajC"/>
    <property type="match status" value="1"/>
</dbReference>
<evidence type="ECO:0000256" key="9">
    <source>
        <dbReference type="ARBA" id="ARBA00023136"/>
    </source>
</evidence>
<dbReference type="PRINTS" id="PR01853">
    <property type="entry name" value="YAJCTRNLCASE"/>
</dbReference>
<keyword evidence="13" id="KW-1185">Reference proteome</keyword>
<keyword evidence="7 11" id="KW-1133">Transmembrane helix</keyword>
<feature type="region of interest" description="Disordered" evidence="10">
    <location>
        <begin position="92"/>
        <end position="112"/>
    </location>
</feature>
<keyword evidence="6" id="KW-0653">Protein transport</keyword>
<protein>
    <submittedName>
        <fullName evidence="12">Preprotein translocase subunit YajC</fullName>
    </submittedName>
</protein>
<dbReference type="STRING" id="137733.SAMN05421767_13114"/>
<dbReference type="OrthoDB" id="9800132at2"/>
<dbReference type="Proteomes" id="UP000198556">
    <property type="component" value="Unassembled WGS sequence"/>
</dbReference>
<name>A0A1H9MWY3_9LACT</name>
<dbReference type="AlphaFoldDB" id="A0A1H9MWY3"/>
<evidence type="ECO:0000313" key="13">
    <source>
        <dbReference type="Proteomes" id="UP000198556"/>
    </source>
</evidence>
<dbReference type="InterPro" id="IPR003849">
    <property type="entry name" value="Preprotein_translocase_YajC"/>
</dbReference>
<dbReference type="EMBL" id="FOGF01000031">
    <property type="protein sequence ID" value="SER27915.1"/>
    <property type="molecule type" value="Genomic_DNA"/>
</dbReference>
<comment type="similarity">
    <text evidence="2">Belongs to the YajC family.</text>
</comment>
<accession>A0A1H9MWY3</accession>
<evidence type="ECO:0000256" key="10">
    <source>
        <dbReference type="SAM" id="MobiDB-lite"/>
    </source>
</evidence>
<sequence>MSTQLIILIYVALGLMYILVVRKKKKRDKEHLEKMKNLEVGAHIVTVGGLHGIVSEIDNEEGTVVLDCEGIYLTFERKSVLRVVEESAEEVVTPEIESEPEVEEVTEDNEAQ</sequence>
<dbReference type="GO" id="GO:0005886">
    <property type="term" value="C:plasma membrane"/>
    <property type="evidence" value="ECO:0007669"/>
    <property type="project" value="UniProtKB-SubCell"/>
</dbReference>